<sequence>MWGTVLARCRNERRSATAQYCPKCLICFKVLNLVRIDVILKCVRLILANFTLSSENCCLLNQMCSSESKSFCFREGESLVGFQLRFIRISFRKMRSVHPLHKPSLLVGHELPFNQSQ</sequence>
<name>A0A8C6NS22_NOTFU</name>
<keyword evidence="2" id="KW-1185">Reference proteome</keyword>
<proteinExistence type="predicted"/>
<evidence type="ECO:0000313" key="1">
    <source>
        <dbReference type="Ensembl" id="ENSNFUP00015021574.1"/>
    </source>
</evidence>
<organism evidence="1 2">
    <name type="scientific">Nothobranchius furzeri</name>
    <name type="common">Turquoise killifish</name>
    <dbReference type="NCBI Taxonomy" id="105023"/>
    <lineage>
        <taxon>Eukaryota</taxon>
        <taxon>Metazoa</taxon>
        <taxon>Chordata</taxon>
        <taxon>Craniata</taxon>
        <taxon>Vertebrata</taxon>
        <taxon>Euteleostomi</taxon>
        <taxon>Actinopterygii</taxon>
        <taxon>Neopterygii</taxon>
        <taxon>Teleostei</taxon>
        <taxon>Neoteleostei</taxon>
        <taxon>Acanthomorphata</taxon>
        <taxon>Ovalentaria</taxon>
        <taxon>Atherinomorphae</taxon>
        <taxon>Cyprinodontiformes</taxon>
        <taxon>Nothobranchiidae</taxon>
        <taxon>Nothobranchius</taxon>
    </lineage>
</organism>
<reference evidence="1" key="1">
    <citation type="submission" date="2025-08" db="UniProtKB">
        <authorList>
            <consortium name="Ensembl"/>
        </authorList>
    </citation>
    <scope>IDENTIFICATION</scope>
</reference>
<protein>
    <submittedName>
        <fullName evidence="1">Uncharacterized protein</fullName>
    </submittedName>
</protein>
<dbReference type="AlphaFoldDB" id="A0A8C6NS22"/>
<accession>A0A8C6NS22</accession>
<dbReference type="Proteomes" id="UP000694548">
    <property type="component" value="Unassembled WGS sequence"/>
</dbReference>
<dbReference type="Ensembl" id="ENSNFUT00015022583.1">
    <property type="protein sequence ID" value="ENSNFUP00015021574.1"/>
    <property type="gene ID" value="ENSNFUG00015010477.1"/>
</dbReference>
<evidence type="ECO:0000313" key="2">
    <source>
        <dbReference type="Proteomes" id="UP000694548"/>
    </source>
</evidence>
<reference evidence="1" key="2">
    <citation type="submission" date="2025-09" db="UniProtKB">
        <authorList>
            <consortium name="Ensembl"/>
        </authorList>
    </citation>
    <scope>IDENTIFICATION</scope>
</reference>